<evidence type="ECO:0000313" key="5">
    <source>
        <dbReference type="Proteomes" id="UP000422221"/>
    </source>
</evidence>
<dbReference type="Gene3D" id="2.60.40.10">
    <property type="entry name" value="Immunoglobulins"/>
    <property type="match status" value="2"/>
</dbReference>
<organism evidence="4 5">
    <name type="scientific">Bacteroides salyersiae</name>
    <dbReference type="NCBI Taxonomy" id="291644"/>
    <lineage>
        <taxon>Bacteria</taxon>
        <taxon>Pseudomonadati</taxon>
        <taxon>Bacteroidota</taxon>
        <taxon>Bacteroidia</taxon>
        <taxon>Bacteroidales</taxon>
        <taxon>Bacteroidaceae</taxon>
        <taxon>Bacteroides</taxon>
    </lineage>
</organism>
<gene>
    <name evidence="4" type="ORF">F3F73_09855</name>
</gene>
<keyword evidence="4" id="KW-0378">Hydrolase</keyword>
<feature type="domain" description="Glycosyl hydrolase-like 10" evidence="3">
    <location>
        <begin position="28"/>
        <end position="362"/>
    </location>
</feature>
<accession>A0A7J4XJH2</accession>
<name>A0A7J4XJH2_9BACE</name>
<dbReference type="Pfam" id="PF02638">
    <property type="entry name" value="GHL10"/>
    <property type="match status" value="1"/>
</dbReference>
<dbReference type="PANTHER" id="PTHR43405">
    <property type="entry name" value="GLYCOSYL HYDROLASE DIGH"/>
    <property type="match status" value="1"/>
</dbReference>
<comment type="caution">
    <text evidence="4">The sequence shown here is derived from an EMBL/GenBank/DDBJ whole genome shotgun (WGS) entry which is preliminary data.</text>
</comment>
<evidence type="ECO:0000313" key="4">
    <source>
        <dbReference type="EMBL" id="KAA3765853.1"/>
    </source>
</evidence>
<sequence length="942" mass="106508">MIYMKYLYSILFFCCFVTAISAQAPKREMRATWLATVWSLDWPKDFSTTPATTIRITKTGDKAQIDAQKKLMTDMLDKLESANINTVFFQIRGRCDAMYKSSYEPWSSDLVATRGMDPGYDPLEFVIEEGHKRGIEVHAWMNPYRFSTASTYWDGEAGDYRKTNPDWILTYPPYLNSDGKWVYNAIMDPAVPEVRQRITDIVKEVVSNYDVDGIVFDDYFYAYGGTPEDLDLDSQEKYKPENQSLADWRRENIAKMVASVYHMIQETKPYVTFGISPFGIWTTDSEAAKKEGIVLPPGISGGNMYDEIYCDPVAWLKEGTVDYISPQLYWPTTYPKQDYRVLCPWWSDLAFSFKRHFYSSHSVSGIQPSSYTRSLLEDGDDAEMPTGLSNIESMIWNQNQKLSVKTRASISPEELGLQIDCNRKSSNDGAPGSAFYSTQYIINVQGVIPYLQKYWYAEKALVPAIDWKVAPEVTPVSSITLNRGVLHWASSNENVRYTIYGIPTDKISEPDVFKSSRYLLGTSYTNSFVIPESVDMSSVTFAVAVFDRYGNEYTPVVMNKEEQEDGIPATLTYPVDGKSVMTPFDFTWEAVAADWYTLEIAEDENFTIIHSRKNIDGNELSTNLIPDFESGKTYYWRVVTHKAGYKDAVSSSKPFIPVMFAVTSPEMGSVDTEVAPVIEWRTFDSTHTKYIVLVASEYTFDDKVILYSEELIDRGTAVVPEGVLLPMATYYVKVKAILNEKEVETRAVSFTTKMVYPDVPVIVSPVDEGDLSGNTVLIKWAENIYATGFQAHLSKDPGFPIRGTTSRSSAAFKYEVDYGNLATGTYYVKVRANYKDGQTDWSPVVKFNWLGTTSVITEQAVQEVLVLGSGVHQLLKVNVVTGENTLSVSLFDVVGNERRTYCLNRSVDEQTEIALNLGDFPKGIYLLRVVLNGQLWTLKLLN</sequence>
<dbReference type="InterPro" id="IPR003790">
    <property type="entry name" value="GHL10"/>
</dbReference>
<dbReference type="InterPro" id="IPR017853">
    <property type="entry name" value="GH"/>
</dbReference>
<dbReference type="EMBL" id="VWMK01000008">
    <property type="protein sequence ID" value="KAA3765853.1"/>
    <property type="molecule type" value="Genomic_DNA"/>
</dbReference>
<evidence type="ECO:0000259" key="3">
    <source>
        <dbReference type="Pfam" id="PF02638"/>
    </source>
</evidence>
<reference evidence="4 5" key="1">
    <citation type="journal article" date="2019" name="Nat. Med.">
        <title>A library of human gut bacterial isolates paired with longitudinal multiomics data enables mechanistic microbiome research.</title>
        <authorList>
            <person name="Poyet M."/>
            <person name="Groussin M."/>
            <person name="Gibbons S.M."/>
            <person name="Avila-Pacheco J."/>
            <person name="Jiang X."/>
            <person name="Kearney S.M."/>
            <person name="Perrotta A.R."/>
            <person name="Berdy B."/>
            <person name="Zhao S."/>
            <person name="Lieberman T.D."/>
            <person name="Swanson P.K."/>
            <person name="Smith M."/>
            <person name="Roesemann S."/>
            <person name="Alexander J.E."/>
            <person name="Rich S.A."/>
            <person name="Livny J."/>
            <person name="Vlamakis H."/>
            <person name="Clish C."/>
            <person name="Bullock K."/>
            <person name="Deik A."/>
            <person name="Scott J."/>
            <person name="Pierce K.A."/>
            <person name="Xavier R.J."/>
            <person name="Alm E.J."/>
        </authorList>
    </citation>
    <scope>NUCLEOTIDE SEQUENCE [LARGE SCALE GENOMIC DNA]</scope>
    <source>
        <strain evidence="4 5">BIOML-A10</strain>
    </source>
</reference>
<protein>
    <submittedName>
        <fullName evidence="4">Family 10 glycosylhydrolase</fullName>
    </submittedName>
</protein>
<dbReference type="InterPro" id="IPR052177">
    <property type="entry name" value="Divisome_Glycosyl_Hydrolase"/>
</dbReference>
<dbReference type="InterPro" id="IPR013783">
    <property type="entry name" value="Ig-like_fold"/>
</dbReference>
<evidence type="ECO:0000256" key="2">
    <source>
        <dbReference type="SAM" id="SignalP"/>
    </source>
</evidence>
<feature type="chain" id="PRO_5029577442" evidence="2">
    <location>
        <begin position="25"/>
        <end position="942"/>
    </location>
</feature>
<keyword evidence="1 2" id="KW-0732">Signal</keyword>
<dbReference type="AlphaFoldDB" id="A0A7J4XJH2"/>
<dbReference type="PANTHER" id="PTHR43405:SF1">
    <property type="entry name" value="GLYCOSYL HYDROLASE DIGH"/>
    <property type="match status" value="1"/>
</dbReference>
<dbReference type="Gene3D" id="3.20.20.80">
    <property type="entry name" value="Glycosidases"/>
    <property type="match status" value="1"/>
</dbReference>
<dbReference type="SUPFAM" id="SSF51445">
    <property type="entry name" value="(Trans)glycosidases"/>
    <property type="match status" value="1"/>
</dbReference>
<dbReference type="Proteomes" id="UP000422221">
    <property type="component" value="Unassembled WGS sequence"/>
</dbReference>
<feature type="signal peptide" evidence="2">
    <location>
        <begin position="1"/>
        <end position="24"/>
    </location>
</feature>
<evidence type="ECO:0000256" key="1">
    <source>
        <dbReference type="ARBA" id="ARBA00022729"/>
    </source>
</evidence>
<proteinExistence type="predicted"/>
<dbReference type="GO" id="GO:0016787">
    <property type="term" value="F:hydrolase activity"/>
    <property type="evidence" value="ECO:0007669"/>
    <property type="project" value="UniProtKB-KW"/>
</dbReference>